<keyword evidence="2" id="KW-1185">Reference proteome</keyword>
<organism evidence="1 2">
    <name type="scientific">Branchiostoma lanceolatum</name>
    <name type="common">Common lancelet</name>
    <name type="synonym">Amphioxus lanceolatum</name>
    <dbReference type="NCBI Taxonomy" id="7740"/>
    <lineage>
        <taxon>Eukaryota</taxon>
        <taxon>Metazoa</taxon>
        <taxon>Chordata</taxon>
        <taxon>Cephalochordata</taxon>
        <taxon>Leptocardii</taxon>
        <taxon>Amphioxiformes</taxon>
        <taxon>Branchiostomatidae</taxon>
        <taxon>Branchiostoma</taxon>
    </lineage>
</organism>
<dbReference type="AlphaFoldDB" id="A0A8K0EG89"/>
<dbReference type="OrthoDB" id="10667762at2759"/>
<dbReference type="EMBL" id="OV696701">
    <property type="protein sequence ID" value="CAH1247777.1"/>
    <property type="molecule type" value="Genomic_DNA"/>
</dbReference>
<protein>
    <submittedName>
        <fullName evidence="1">Hypp8006 protein</fullName>
    </submittedName>
</protein>
<evidence type="ECO:0000313" key="2">
    <source>
        <dbReference type="Proteomes" id="UP000838412"/>
    </source>
</evidence>
<evidence type="ECO:0000313" key="1">
    <source>
        <dbReference type="EMBL" id="CAH1247777.1"/>
    </source>
</evidence>
<reference evidence="1" key="1">
    <citation type="submission" date="2022-01" db="EMBL/GenBank/DDBJ databases">
        <authorList>
            <person name="Braso-Vives M."/>
        </authorList>
    </citation>
    <scope>NUCLEOTIDE SEQUENCE</scope>
</reference>
<dbReference type="Proteomes" id="UP000838412">
    <property type="component" value="Chromosome 16"/>
</dbReference>
<sequence length="93" mass="10615">MDLQELKITQLRNPQCLLTPRKEQYPMVQVQKNRHLLELIMYRVISKDDQSEQSPVTTNSDVQAISEGVEMLKLDRAASVEASQGGEKHSFCI</sequence>
<accession>A0A8K0EG89</accession>
<name>A0A8K0EG89_BRALA</name>
<gene>
    <name evidence="1" type="primary">Hypp8006</name>
    <name evidence="1" type="ORF">BLAG_LOCUS9349</name>
</gene>
<proteinExistence type="predicted"/>